<evidence type="ECO:0000313" key="1">
    <source>
        <dbReference type="EMBL" id="MCR6484035.1"/>
    </source>
</evidence>
<dbReference type="RefSeq" id="WP_257920673.1">
    <property type="nucleotide sequence ID" value="NZ_JAMXQV010000007.1"/>
</dbReference>
<proteinExistence type="predicted"/>
<dbReference type="EMBL" id="JAMXQV010000007">
    <property type="protein sequence ID" value="MCR6484035.1"/>
    <property type="molecule type" value="Genomic_DNA"/>
</dbReference>
<reference evidence="1" key="1">
    <citation type="submission" date="2022-06" db="EMBL/GenBank/DDBJ databases">
        <title>Amycolatopsis iheyaensis sp. nov., a new species of the genus Amycolatopsis isolated from soil in Iheya island, Japan.</title>
        <authorList>
            <person name="Ngamcharungchit C."/>
            <person name="Kanto H."/>
            <person name="Take A."/>
            <person name="Intra B."/>
            <person name="Matsumoto A."/>
            <person name="Panbangred W."/>
            <person name="Inahashi Y."/>
        </authorList>
    </citation>
    <scope>NUCLEOTIDE SEQUENCE</scope>
    <source>
        <strain evidence="1">OK19-0408</strain>
    </source>
</reference>
<evidence type="ECO:0008006" key="3">
    <source>
        <dbReference type="Google" id="ProtNLM"/>
    </source>
</evidence>
<dbReference type="Proteomes" id="UP001144096">
    <property type="component" value="Unassembled WGS sequence"/>
</dbReference>
<protein>
    <recommendedName>
        <fullName evidence="3">VWFA domain-containing protein</fullName>
    </recommendedName>
</protein>
<name>A0A9X2NG72_9PSEU</name>
<keyword evidence="2" id="KW-1185">Reference proteome</keyword>
<gene>
    <name evidence="1" type="ORF">M8542_14520</name>
</gene>
<evidence type="ECO:0000313" key="2">
    <source>
        <dbReference type="Proteomes" id="UP001144096"/>
    </source>
</evidence>
<organism evidence="1 2">
    <name type="scientific">Amycolatopsis iheyensis</name>
    <dbReference type="NCBI Taxonomy" id="2945988"/>
    <lineage>
        <taxon>Bacteria</taxon>
        <taxon>Bacillati</taxon>
        <taxon>Actinomycetota</taxon>
        <taxon>Actinomycetes</taxon>
        <taxon>Pseudonocardiales</taxon>
        <taxon>Pseudonocardiaceae</taxon>
        <taxon>Amycolatopsis</taxon>
    </lineage>
</organism>
<comment type="caution">
    <text evidence="1">The sequence shown here is derived from an EMBL/GenBank/DDBJ whole genome shotgun (WGS) entry which is preliminary data.</text>
</comment>
<accession>A0A9X2NG72</accession>
<dbReference type="AlphaFoldDB" id="A0A9X2NG72"/>
<sequence>MILPSHLLPSTPRRGRFLGAPPDQLASQKEFDLDDAPYELGDPGQPSPTPTIVIALFDDSGSVTGRGGNDPLARRYDEVEHAFQVVARRGSRRELGAVLHFDSPCRTDAGPVPITRLGMASLRPGLRRPKDGVGSSTLAPSLDQAVELAHSHPRHQATLVVLSDFLLLDADPAQVLSDLRAFPGLVHAVVLGSRVPDGVLDGAVTVTQIMSGGPRGAVAKALFGSLVARRPGSTPLLPN</sequence>